<organism evidence="1 2">
    <name type="scientific">Desulforamulus aeronauticus DSM 10349</name>
    <dbReference type="NCBI Taxonomy" id="1121421"/>
    <lineage>
        <taxon>Bacteria</taxon>
        <taxon>Bacillati</taxon>
        <taxon>Bacillota</taxon>
        <taxon>Clostridia</taxon>
        <taxon>Eubacteriales</taxon>
        <taxon>Peptococcaceae</taxon>
        <taxon>Desulforamulus</taxon>
    </lineage>
</organism>
<accession>A0A1M6UHN8</accession>
<proteinExistence type="predicted"/>
<evidence type="ECO:0000313" key="2">
    <source>
        <dbReference type="Proteomes" id="UP000183997"/>
    </source>
</evidence>
<dbReference type="Pfam" id="PF09932">
    <property type="entry name" value="DUF2164"/>
    <property type="match status" value="1"/>
</dbReference>
<name>A0A1M6UHN8_9FIRM</name>
<dbReference type="Proteomes" id="UP000183997">
    <property type="component" value="Unassembled WGS sequence"/>
</dbReference>
<dbReference type="RefSeq" id="WP_072915432.1">
    <property type="nucleotide sequence ID" value="NZ_FRAR01000020.1"/>
</dbReference>
<protein>
    <submittedName>
        <fullName evidence="1">Uncharacterized conserved protein, DUF2164 family</fullName>
    </submittedName>
</protein>
<sequence>MKEIIKLNNESRQYLISEIKTYFQKERDEDLGDLAAGLILDFFIEKLASEFYNQGVYDSYIYMNERIEDLLGIQKSSPTLKR</sequence>
<dbReference type="STRING" id="1121421.SAMN02745123_02767"/>
<gene>
    <name evidence="1" type="ORF">SAMN02745123_02767</name>
</gene>
<dbReference type="AlphaFoldDB" id="A0A1M6UHN8"/>
<evidence type="ECO:0000313" key="1">
    <source>
        <dbReference type="EMBL" id="SHK68670.1"/>
    </source>
</evidence>
<dbReference type="EMBL" id="FRAR01000020">
    <property type="protein sequence ID" value="SHK68670.1"/>
    <property type="molecule type" value="Genomic_DNA"/>
</dbReference>
<dbReference type="InterPro" id="IPR018680">
    <property type="entry name" value="DUF2164"/>
</dbReference>
<reference evidence="2" key="1">
    <citation type="submission" date="2016-11" db="EMBL/GenBank/DDBJ databases">
        <authorList>
            <person name="Varghese N."/>
            <person name="Submissions S."/>
        </authorList>
    </citation>
    <scope>NUCLEOTIDE SEQUENCE [LARGE SCALE GENOMIC DNA]</scope>
    <source>
        <strain evidence="2">DSM 10349</strain>
    </source>
</reference>
<keyword evidence="2" id="KW-1185">Reference proteome</keyword>